<feature type="compositionally biased region" description="Basic and acidic residues" evidence="7">
    <location>
        <begin position="336"/>
        <end position="349"/>
    </location>
</feature>
<evidence type="ECO:0000259" key="9">
    <source>
        <dbReference type="Pfam" id="PF02706"/>
    </source>
</evidence>
<dbReference type="Proteomes" id="UP000005384">
    <property type="component" value="Unassembled WGS sequence"/>
</dbReference>
<evidence type="ECO:0000256" key="7">
    <source>
        <dbReference type="SAM" id="MobiDB-lite"/>
    </source>
</evidence>
<protein>
    <recommendedName>
        <fullName evidence="9">Polysaccharide chain length determinant N-terminal domain-containing protein</fullName>
    </recommendedName>
</protein>
<comment type="caution">
    <text evidence="10">The sequence shown here is derived from an EMBL/GenBank/DDBJ whole genome shotgun (WGS) entry which is preliminary data.</text>
</comment>
<dbReference type="OrthoDB" id="2360475at2"/>
<organism evidence="10 11">
    <name type="scientific">Hungatella hathewayi WAL-18680</name>
    <dbReference type="NCBI Taxonomy" id="742737"/>
    <lineage>
        <taxon>Bacteria</taxon>
        <taxon>Bacillati</taxon>
        <taxon>Bacillota</taxon>
        <taxon>Clostridia</taxon>
        <taxon>Lachnospirales</taxon>
        <taxon>Lachnospiraceae</taxon>
        <taxon>Hungatella</taxon>
    </lineage>
</organism>
<dbReference type="PANTHER" id="PTHR32309:SF13">
    <property type="entry name" value="FERRIC ENTEROBACTIN TRANSPORT PROTEIN FEPE"/>
    <property type="match status" value="1"/>
</dbReference>
<evidence type="ECO:0000256" key="6">
    <source>
        <dbReference type="ARBA" id="ARBA00023136"/>
    </source>
</evidence>
<reference evidence="10 11" key="1">
    <citation type="submission" date="2011-08" db="EMBL/GenBank/DDBJ databases">
        <title>The Genome Sequence of Clostridium hathewayi WAL-18680.</title>
        <authorList>
            <consortium name="The Broad Institute Genome Sequencing Platform"/>
            <person name="Earl A."/>
            <person name="Ward D."/>
            <person name="Feldgarden M."/>
            <person name="Gevers D."/>
            <person name="Finegold S.M."/>
            <person name="Summanen P.H."/>
            <person name="Molitoris D.R."/>
            <person name="Song M."/>
            <person name="Daigneault M."/>
            <person name="Allen-Vercoe E."/>
            <person name="Young S.K."/>
            <person name="Zeng Q."/>
            <person name="Gargeya S."/>
            <person name="Fitzgerald M."/>
            <person name="Haas B."/>
            <person name="Abouelleil A."/>
            <person name="Alvarado L."/>
            <person name="Arachchi H.M."/>
            <person name="Berlin A."/>
            <person name="Brown A."/>
            <person name="Chapman S.B."/>
            <person name="Chen Z."/>
            <person name="Dunbar C."/>
            <person name="Freedman E."/>
            <person name="Gearin G."/>
            <person name="Gellesch M."/>
            <person name="Goldberg J."/>
            <person name="Griggs A."/>
            <person name="Gujja S."/>
            <person name="Heiman D."/>
            <person name="Howarth C."/>
            <person name="Larson L."/>
            <person name="Lui A."/>
            <person name="MacDonald P.J.P."/>
            <person name="Montmayeur A."/>
            <person name="Murphy C."/>
            <person name="Neiman D."/>
            <person name="Pearson M."/>
            <person name="Priest M."/>
            <person name="Roberts A."/>
            <person name="Saif S."/>
            <person name="Shea T."/>
            <person name="Shenoy N."/>
            <person name="Sisk P."/>
            <person name="Stolte C."/>
            <person name="Sykes S."/>
            <person name="Wortman J."/>
            <person name="Nusbaum C."/>
            <person name="Birren B."/>
        </authorList>
    </citation>
    <scope>NUCLEOTIDE SEQUENCE [LARGE SCALE GENOMIC DNA]</scope>
    <source>
        <strain evidence="10 11">WAL-18680</strain>
    </source>
</reference>
<evidence type="ECO:0000256" key="1">
    <source>
        <dbReference type="ARBA" id="ARBA00004651"/>
    </source>
</evidence>
<dbReference type="Gene3D" id="3.40.50.300">
    <property type="entry name" value="P-loop containing nucleotide triphosphate hydrolases"/>
    <property type="match status" value="1"/>
</dbReference>
<feature type="compositionally biased region" description="Basic and acidic residues" evidence="7">
    <location>
        <begin position="244"/>
        <end position="272"/>
    </location>
</feature>
<evidence type="ECO:0000256" key="8">
    <source>
        <dbReference type="SAM" id="Phobius"/>
    </source>
</evidence>
<dbReference type="AlphaFoldDB" id="G5IFS2"/>
<evidence type="ECO:0000256" key="4">
    <source>
        <dbReference type="ARBA" id="ARBA00022692"/>
    </source>
</evidence>
<dbReference type="Pfam" id="PF02706">
    <property type="entry name" value="Wzz"/>
    <property type="match status" value="1"/>
</dbReference>
<feature type="compositionally biased region" description="Acidic residues" evidence="7">
    <location>
        <begin position="350"/>
        <end position="361"/>
    </location>
</feature>
<feature type="region of interest" description="Disordered" evidence="7">
    <location>
        <begin position="229"/>
        <end position="412"/>
    </location>
</feature>
<dbReference type="HOGENOM" id="CLU_620768_0_0_9"/>
<evidence type="ECO:0000313" key="11">
    <source>
        <dbReference type="Proteomes" id="UP000005384"/>
    </source>
</evidence>
<evidence type="ECO:0000256" key="3">
    <source>
        <dbReference type="ARBA" id="ARBA00022475"/>
    </source>
</evidence>
<dbReference type="InterPro" id="IPR050445">
    <property type="entry name" value="Bact_polysacc_biosynth/exp"/>
</dbReference>
<comment type="subcellular location">
    <subcellularLocation>
        <location evidence="1">Cell membrane</location>
        <topology evidence="1">Multi-pass membrane protein</topology>
    </subcellularLocation>
</comment>
<accession>G5IFS2</accession>
<dbReference type="PANTHER" id="PTHR32309">
    <property type="entry name" value="TYROSINE-PROTEIN KINASE"/>
    <property type="match status" value="1"/>
</dbReference>
<evidence type="ECO:0000256" key="2">
    <source>
        <dbReference type="ARBA" id="ARBA00006683"/>
    </source>
</evidence>
<dbReference type="GO" id="GO:0005886">
    <property type="term" value="C:plasma membrane"/>
    <property type="evidence" value="ECO:0007669"/>
    <property type="project" value="UniProtKB-SubCell"/>
</dbReference>
<gene>
    <name evidence="10" type="ORF">HMPREF9473_02350</name>
</gene>
<feature type="compositionally biased region" description="Basic and acidic residues" evidence="7">
    <location>
        <begin position="293"/>
        <end position="304"/>
    </location>
</feature>
<dbReference type="GO" id="GO:0004713">
    <property type="term" value="F:protein tyrosine kinase activity"/>
    <property type="evidence" value="ECO:0007669"/>
    <property type="project" value="TreeGrafter"/>
</dbReference>
<feature type="transmembrane region" description="Helical" evidence="8">
    <location>
        <begin position="24"/>
        <end position="46"/>
    </location>
</feature>
<dbReference type="RefSeq" id="WP_006780330.1">
    <property type="nucleotide sequence ID" value="NZ_CP040506.1"/>
</dbReference>
<feature type="transmembrane region" description="Helical" evidence="8">
    <location>
        <begin position="179"/>
        <end position="200"/>
    </location>
</feature>
<feature type="domain" description="Polysaccharide chain length determinant N-terminal" evidence="9">
    <location>
        <begin position="10"/>
        <end position="98"/>
    </location>
</feature>
<keyword evidence="5 8" id="KW-1133">Transmembrane helix</keyword>
<keyword evidence="6 8" id="KW-0472">Membrane</keyword>
<evidence type="ECO:0000256" key="5">
    <source>
        <dbReference type="ARBA" id="ARBA00022989"/>
    </source>
</evidence>
<keyword evidence="4 8" id="KW-0812">Transmembrane</keyword>
<dbReference type="InterPro" id="IPR003856">
    <property type="entry name" value="LPS_length_determ_N"/>
</dbReference>
<evidence type="ECO:0000313" key="10">
    <source>
        <dbReference type="EMBL" id="EHI59670.1"/>
    </source>
</evidence>
<sequence length="441" mass="49703">MGTNQDDEIEIDLKELFFVMRRKLWVLILTGMLGAAVSGIFTATMMKPVYTSSTMLYIVNKTTTLTSLTDLQLGSQLTKDYKVLVTSRPVTSKVIENLDLNLDHEQLLRKLTVANPQDTRILTISVEDNDPYMAKAIADEMASVAASRMAEIMDTAPPNIVEEGYVPTRQTSPSLVKNTAIGGMAGLFLAAVIVLAVFVMNDTIKTPEDVEKYLQLNVLGTIPVFEVDDGKKGRKGKKKSRKERKAERLREETEDRIQREIAQEMAERRREADEDEEDIMPHQVFGKRKNRNAARDLKERKQEADFQDVPIDEDEEEVDERAAHGKSARRNARQIKKADRETYVKRVNDPDDEAEDSEDDMPGQLDMRAIMDMEHDLPEESLKSSGGQEQRSMAVKRQTASASSLEDELTGDDLDEFVQRIMEQALEGAEAPKEDIDDGTD</sequence>
<comment type="similarity">
    <text evidence="2">Belongs to the CpsC/CapA family.</text>
</comment>
<feature type="compositionally biased region" description="Basic and acidic residues" evidence="7">
    <location>
        <begin position="369"/>
        <end position="382"/>
    </location>
</feature>
<name>G5IFS2_9FIRM</name>
<feature type="compositionally biased region" description="Basic residues" evidence="7">
    <location>
        <begin position="324"/>
        <end position="335"/>
    </location>
</feature>
<proteinExistence type="inferred from homology"/>
<dbReference type="EMBL" id="ADLN01000049">
    <property type="protein sequence ID" value="EHI59670.1"/>
    <property type="molecule type" value="Genomic_DNA"/>
</dbReference>
<feature type="compositionally biased region" description="Basic residues" evidence="7">
    <location>
        <begin position="232"/>
        <end position="243"/>
    </location>
</feature>
<feature type="compositionally biased region" description="Acidic residues" evidence="7">
    <location>
        <begin position="310"/>
        <end position="319"/>
    </location>
</feature>
<keyword evidence="11" id="KW-1185">Reference proteome</keyword>
<dbReference type="PATRIC" id="fig|742737.3.peg.2374"/>
<keyword evidence="3" id="KW-1003">Cell membrane</keyword>
<dbReference type="InterPro" id="IPR027417">
    <property type="entry name" value="P-loop_NTPase"/>
</dbReference>